<dbReference type="Pfam" id="PF00795">
    <property type="entry name" value="CN_hydrolase"/>
    <property type="match status" value="1"/>
</dbReference>
<gene>
    <name evidence="3" type="ordered locus">Clole_0594</name>
</gene>
<dbReference type="PANTHER" id="PTHR43674">
    <property type="entry name" value="NITRILASE C965.09-RELATED"/>
    <property type="match status" value="1"/>
</dbReference>
<keyword evidence="3" id="KW-0449">Lipoprotein</keyword>
<dbReference type="KEGG" id="cle:Clole_0594"/>
<dbReference type="HOGENOM" id="CLU_030130_3_1_9"/>
<dbReference type="Proteomes" id="UP000008467">
    <property type="component" value="Chromosome"/>
</dbReference>
<evidence type="ECO:0000313" key="4">
    <source>
        <dbReference type="Proteomes" id="UP000008467"/>
    </source>
</evidence>
<protein>
    <submittedName>
        <fullName evidence="3">Nitrilase/cyanide hydratase and apolipoprotein N-acyltransferase</fullName>
    </submittedName>
</protein>
<dbReference type="CDD" id="cd07197">
    <property type="entry name" value="nitrilase"/>
    <property type="match status" value="1"/>
</dbReference>
<reference evidence="3 4" key="1">
    <citation type="journal article" date="2011" name="J. Bacteriol.">
        <title>Complete genome sequence of the cellulose-degrading bacterium Cellulosilyticum lentocellum.</title>
        <authorList>
            <consortium name="US DOE Joint Genome Institute"/>
            <person name="Miller D.A."/>
            <person name="Suen G."/>
            <person name="Bruce D."/>
            <person name="Copeland A."/>
            <person name="Cheng J.F."/>
            <person name="Detter C."/>
            <person name="Goodwin L.A."/>
            <person name="Han C.S."/>
            <person name="Hauser L.J."/>
            <person name="Land M.L."/>
            <person name="Lapidus A."/>
            <person name="Lucas S."/>
            <person name="Meincke L."/>
            <person name="Pitluck S."/>
            <person name="Tapia R."/>
            <person name="Teshima H."/>
            <person name="Woyke T."/>
            <person name="Fox B.G."/>
            <person name="Angert E.R."/>
            <person name="Currie C.R."/>
        </authorList>
    </citation>
    <scope>NUCLEOTIDE SEQUENCE [LARGE SCALE GENOMIC DNA]</scope>
    <source>
        <strain evidence="4">ATCC 49066 / DSM 5427 / NCIMB 11756 / RHM5</strain>
    </source>
</reference>
<dbReference type="AlphaFoldDB" id="F2JMB7"/>
<dbReference type="SUPFAM" id="SSF56317">
    <property type="entry name" value="Carbon-nitrogen hydrolase"/>
    <property type="match status" value="1"/>
</dbReference>
<dbReference type="GO" id="GO:0016811">
    <property type="term" value="F:hydrolase activity, acting on carbon-nitrogen (but not peptide) bonds, in linear amides"/>
    <property type="evidence" value="ECO:0007669"/>
    <property type="project" value="TreeGrafter"/>
</dbReference>
<dbReference type="RefSeq" id="WP_013655629.1">
    <property type="nucleotide sequence ID" value="NC_015275.1"/>
</dbReference>
<dbReference type="PANTHER" id="PTHR43674:SF16">
    <property type="entry name" value="CARBON-NITROGEN FAMILY, PUTATIVE (AFU_ORTHOLOGUE AFUA_5G02350)-RELATED"/>
    <property type="match status" value="1"/>
</dbReference>
<keyword evidence="3" id="KW-0012">Acyltransferase</keyword>
<sequence>MKQVISVAVVNFNARWGEKSINYERIVGYIEAASRRGVNLIVLPELCLTGYDDENHVAKEQKMQVRLAENKYGEMVSELLDLAKVYNMYIVLGMPERNKKDDATIHNSALVLTPESMSYTYRKIHLALDEPNWATPGEEPLLVETPWGPIGIAICYDIYAFPELIRYYAAKGARLIVNSTAYAKSRGAAKGRTTLESTVLMNGVYVATANLCGIDLVNDFWGGSSIIGPSRKMQEVYYYAGKPFDAPDAGEQEMYIATIDLSLAERGIFKENSRLGHSDFRPELYAKWYKELAGEK</sequence>
<dbReference type="STRING" id="642492.Clole_0594"/>
<dbReference type="EMBL" id="CP002582">
    <property type="protein sequence ID" value="ADZ82328.1"/>
    <property type="molecule type" value="Genomic_DNA"/>
</dbReference>
<proteinExistence type="predicted"/>
<keyword evidence="4" id="KW-1185">Reference proteome</keyword>
<organism evidence="3 4">
    <name type="scientific">Cellulosilyticum lentocellum (strain ATCC 49066 / DSM 5427 / NCIMB 11756 / RHM5)</name>
    <name type="common">Clostridium lentocellum</name>
    <dbReference type="NCBI Taxonomy" id="642492"/>
    <lineage>
        <taxon>Bacteria</taxon>
        <taxon>Bacillati</taxon>
        <taxon>Bacillota</taxon>
        <taxon>Clostridia</taxon>
        <taxon>Lachnospirales</taxon>
        <taxon>Cellulosilyticaceae</taxon>
        <taxon>Cellulosilyticum</taxon>
    </lineage>
</organism>
<dbReference type="InterPro" id="IPR050345">
    <property type="entry name" value="Aliph_Amidase/BUP"/>
</dbReference>
<dbReference type="InterPro" id="IPR003010">
    <property type="entry name" value="C-N_Hydrolase"/>
</dbReference>
<dbReference type="GO" id="GO:0016746">
    <property type="term" value="F:acyltransferase activity"/>
    <property type="evidence" value="ECO:0007669"/>
    <property type="project" value="UniProtKB-KW"/>
</dbReference>
<name>F2JMB7_CELLD</name>
<dbReference type="InterPro" id="IPR036526">
    <property type="entry name" value="C-N_Hydrolase_sf"/>
</dbReference>
<evidence type="ECO:0000313" key="3">
    <source>
        <dbReference type="EMBL" id="ADZ82328.1"/>
    </source>
</evidence>
<accession>F2JMB7</accession>
<evidence type="ECO:0000259" key="2">
    <source>
        <dbReference type="PROSITE" id="PS50263"/>
    </source>
</evidence>
<dbReference type="Gene3D" id="3.60.110.10">
    <property type="entry name" value="Carbon-nitrogen hydrolase"/>
    <property type="match status" value="1"/>
</dbReference>
<dbReference type="eggNOG" id="COG0388">
    <property type="taxonomic scope" value="Bacteria"/>
</dbReference>
<keyword evidence="3" id="KW-0808">Transferase</keyword>
<evidence type="ECO:0000256" key="1">
    <source>
        <dbReference type="ARBA" id="ARBA00022801"/>
    </source>
</evidence>
<feature type="domain" description="CN hydrolase" evidence="2">
    <location>
        <begin position="5"/>
        <end position="261"/>
    </location>
</feature>
<keyword evidence="1" id="KW-0378">Hydrolase</keyword>
<dbReference type="PROSITE" id="PS50263">
    <property type="entry name" value="CN_HYDROLASE"/>
    <property type="match status" value="1"/>
</dbReference>